<gene>
    <name evidence="9" type="ORF">LB941_06895</name>
</gene>
<evidence type="ECO:0000256" key="4">
    <source>
        <dbReference type="ARBA" id="ARBA00022692"/>
    </source>
</evidence>
<feature type="transmembrane region" description="Helical" evidence="7">
    <location>
        <begin position="22"/>
        <end position="44"/>
    </location>
</feature>
<feature type="transmembrane region" description="Helical" evidence="7">
    <location>
        <begin position="333"/>
        <end position="353"/>
    </location>
</feature>
<protein>
    <submittedName>
        <fullName evidence="9">MFS transporter</fullName>
    </submittedName>
</protein>
<dbReference type="PROSITE" id="PS50850">
    <property type="entry name" value="MFS"/>
    <property type="match status" value="1"/>
</dbReference>
<accession>A0A9X2FLT1</accession>
<comment type="subcellular location">
    <subcellularLocation>
        <location evidence="1">Cell membrane</location>
        <topology evidence="1">Multi-pass membrane protein</topology>
    </subcellularLocation>
</comment>
<evidence type="ECO:0000256" key="1">
    <source>
        <dbReference type="ARBA" id="ARBA00004651"/>
    </source>
</evidence>
<dbReference type="AlphaFoldDB" id="A0A9X2FLT1"/>
<feature type="transmembrane region" description="Helical" evidence="7">
    <location>
        <begin position="232"/>
        <end position="258"/>
    </location>
</feature>
<keyword evidence="6 7" id="KW-0472">Membrane</keyword>
<evidence type="ECO:0000313" key="10">
    <source>
        <dbReference type="Proteomes" id="UP001139006"/>
    </source>
</evidence>
<dbReference type="GO" id="GO:0005886">
    <property type="term" value="C:plasma membrane"/>
    <property type="evidence" value="ECO:0007669"/>
    <property type="project" value="UniProtKB-SubCell"/>
</dbReference>
<dbReference type="PANTHER" id="PTHR23513">
    <property type="entry name" value="INTEGRAL MEMBRANE EFFLUX PROTEIN-RELATED"/>
    <property type="match status" value="1"/>
</dbReference>
<reference evidence="9 10" key="1">
    <citation type="journal article" date="2023" name="Int. J. Syst. Evol. Microbiol.">
        <title>Ligilactobacillus ubinensis sp. nov., a novel species isolated from the wild ferment of a durian fruit (Durio zibethinus).</title>
        <authorList>
            <person name="Heng Y.C."/>
            <person name="Menon N."/>
            <person name="Chen B."/>
            <person name="Loo B.Z.L."/>
            <person name="Wong G.W.J."/>
            <person name="Lim A.C.H."/>
            <person name="Silvaraju S."/>
            <person name="Kittelmann S."/>
        </authorList>
    </citation>
    <scope>NUCLEOTIDE SEQUENCE [LARGE SCALE GENOMIC DNA]</scope>
    <source>
        <strain evidence="9 10">WILCCON 0076</strain>
    </source>
</reference>
<sequence>MKEEPLFEITDKASNIQILKDVASNLISTLSGSMFNFALGLMLLNNTHSPLSFGLEMIIMPIVNMLFVIPVGNLVDTYPHKKIIVLSLILRLIALASLVMVIDFFHNDALFIPIIVFVFINSITNLVNTTTYSAAIHELVNVGKIQTLSSYTQAASALSSIVAPALGMALYAIFGFRWMIVFEIGATSVSLLIIMSMRFFYVKQKKIKKDGSQKKQLENFKVGINYIKQQKLILEMITIGVFVNFFFTALSIGMPYIISDQLHLGNAPISYLESGNALGMLIGSLLVGTFLKKVSFKNKMISSLLVTIFSVMLLGILFAFSINVFVISTVGTLIMMILGCSIIVLNIITQVFLQMKVPSEILGRVMSTIITINTSAMPIGTLIFTIIFEKVNSGASVLIICAVIMLVYVLWRIPTIIKIAPENE</sequence>
<feature type="transmembrane region" description="Helical" evidence="7">
    <location>
        <begin position="270"/>
        <end position="291"/>
    </location>
</feature>
<dbReference type="EMBL" id="JAIULA010000011">
    <property type="protein sequence ID" value="MCP0887061.1"/>
    <property type="molecule type" value="Genomic_DNA"/>
</dbReference>
<dbReference type="InterPro" id="IPR020846">
    <property type="entry name" value="MFS_dom"/>
</dbReference>
<feature type="transmembrane region" description="Helical" evidence="7">
    <location>
        <begin position="365"/>
        <end position="388"/>
    </location>
</feature>
<dbReference type="GO" id="GO:0022857">
    <property type="term" value="F:transmembrane transporter activity"/>
    <property type="evidence" value="ECO:0007669"/>
    <property type="project" value="InterPro"/>
</dbReference>
<feature type="transmembrane region" description="Helical" evidence="7">
    <location>
        <begin position="83"/>
        <end position="105"/>
    </location>
</feature>
<organism evidence="9 10">
    <name type="scientific">Ligilactobacillus ubinensis</name>
    <dbReference type="NCBI Taxonomy" id="2876789"/>
    <lineage>
        <taxon>Bacteria</taxon>
        <taxon>Bacillati</taxon>
        <taxon>Bacillota</taxon>
        <taxon>Bacilli</taxon>
        <taxon>Lactobacillales</taxon>
        <taxon>Lactobacillaceae</taxon>
        <taxon>Ligilactobacillus</taxon>
    </lineage>
</organism>
<dbReference type="RefSeq" id="WP_253360601.1">
    <property type="nucleotide sequence ID" value="NZ_JAIULA010000011.1"/>
</dbReference>
<evidence type="ECO:0000256" key="7">
    <source>
        <dbReference type="SAM" id="Phobius"/>
    </source>
</evidence>
<name>A0A9X2FLT1_9LACO</name>
<feature type="domain" description="Major facilitator superfamily (MFS) profile" evidence="8">
    <location>
        <begin position="17"/>
        <end position="420"/>
    </location>
</feature>
<evidence type="ECO:0000256" key="6">
    <source>
        <dbReference type="ARBA" id="ARBA00023136"/>
    </source>
</evidence>
<evidence type="ECO:0000256" key="3">
    <source>
        <dbReference type="ARBA" id="ARBA00022475"/>
    </source>
</evidence>
<feature type="transmembrane region" description="Helical" evidence="7">
    <location>
        <begin position="111"/>
        <end position="134"/>
    </location>
</feature>
<feature type="transmembrane region" description="Helical" evidence="7">
    <location>
        <begin position="180"/>
        <end position="201"/>
    </location>
</feature>
<dbReference type="PANTHER" id="PTHR23513:SF6">
    <property type="entry name" value="MAJOR FACILITATOR SUPERFAMILY ASSOCIATED DOMAIN-CONTAINING PROTEIN"/>
    <property type="match status" value="1"/>
</dbReference>
<dbReference type="InterPro" id="IPR011701">
    <property type="entry name" value="MFS"/>
</dbReference>
<proteinExistence type="predicted"/>
<feature type="transmembrane region" description="Helical" evidence="7">
    <location>
        <begin position="155"/>
        <end position="174"/>
    </location>
</feature>
<keyword evidence="5 7" id="KW-1133">Transmembrane helix</keyword>
<evidence type="ECO:0000313" key="9">
    <source>
        <dbReference type="EMBL" id="MCP0887061.1"/>
    </source>
</evidence>
<dbReference type="CDD" id="cd06173">
    <property type="entry name" value="MFS_MefA_like"/>
    <property type="match status" value="1"/>
</dbReference>
<feature type="transmembrane region" description="Helical" evidence="7">
    <location>
        <begin position="303"/>
        <end position="327"/>
    </location>
</feature>
<keyword evidence="4 7" id="KW-0812">Transmembrane</keyword>
<comment type="caution">
    <text evidence="9">The sequence shown here is derived from an EMBL/GenBank/DDBJ whole genome shotgun (WGS) entry which is preliminary data.</text>
</comment>
<dbReference type="Proteomes" id="UP001139006">
    <property type="component" value="Unassembled WGS sequence"/>
</dbReference>
<dbReference type="Pfam" id="PF07690">
    <property type="entry name" value="MFS_1"/>
    <property type="match status" value="1"/>
</dbReference>
<dbReference type="SUPFAM" id="SSF103473">
    <property type="entry name" value="MFS general substrate transporter"/>
    <property type="match status" value="1"/>
</dbReference>
<feature type="transmembrane region" description="Helical" evidence="7">
    <location>
        <begin position="394"/>
        <end position="411"/>
    </location>
</feature>
<keyword evidence="3" id="KW-1003">Cell membrane</keyword>
<evidence type="ECO:0000256" key="2">
    <source>
        <dbReference type="ARBA" id="ARBA00022448"/>
    </source>
</evidence>
<dbReference type="Gene3D" id="1.20.1250.20">
    <property type="entry name" value="MFS general substrate transporter like domains"/>
    <property type="match status" value="1"/>
</dbReference>
<evidence type="ECO:0000256" key="5">
    <source>
        <dbReference type="ARBA" id="ARBA00022989"/>
    </source>
</evidence>
<evidence type="ECO:0000259" key="8">
    <source>
        <dbReference type="PROSITE" id="PS50850"/>
    </source>
</evidence>
<feature type="transmembrane region" description="Helical" evidence="7">
    <location>
        <begin position="50"/>
        <end position="71"/>
    </location>
</feature>
<keyword evidence="2" id="KW-0813">Transport</keyword>
<keyword evidence="10" id="KW-1185">Reference proteome</keyword>
<dbReference type="InterPro" id="IPR036259">
    <property type="entry name" value="MFS_trans_sf"/>
</dbReference>